<evidence type="ECO:0000256" key="1">
    <source>
        <dbReference type="SAM" id="SignalP"/>
    </source>
</evidence>
<reference evidence="3" key="1">
    <citation type="journal article" date="2019" name="Int. J. Syst. Evol. Microbiol.">
        <title>The Global Catalogue of Microorganisms (GCM) 10K type strain sequencing project: providing services to taxonomists for standard genome sequencing and annotation.</title>
        <authorList>
            <consortium name="The Broad Institute Genomics Platform"/>
            <consortium name="The Broad Institute Genome Sequencing Center for Infectious Disease"/>
            <person name="Wu L."/>
            <person name="Ma J."/>
        </authorList>
    </citation>
    <scope>NUCLEOTIDE SEQUENCE [LARGE SCALE GENOMIC DNA]</scope>
    <source>
        <strain evidence="3">JCM 17923</strain>
    </source>
</reference>
<protein>
    <submittedName>
        <fullName evidence="2">Uncharacterized protein</fullName>
    </submittedName>
</protein>
<sequence length="922" mass="94690">MKNNYFLPICFFLLLSLQTQLSLAQVGVRIGPAPVTAADPSAALDIVAGAQKKGLLIPRMTAAERTALTTPAQGLIVYQTDGTTSGGSGTGFWYNQGTAAAPKWLRLTDADGVSYDPSTGLQVGPGPVGPSSTTSTSGTPIGGTFFWPYRGDAADGRVLFLYRAADLTATGMQAGNINGLQFNVIVKNSTQPFQGFTIQVGSTAATVAGTTFQSGLTTVFSSAITTALGWNSYSFTQPFVWDGTSNIYVQICFDNATTSAIDEVAYYSPAYQSYVRAADNVVSGCTLTNQGLLSGNSLPVARFVQGGGYTLPPLAGQAGQVLTQQANGSVTFQDPQWTQSGNTLYPSNQASSVGIATTTPLAKLDILGGADSGGGNDPQALAFQWRGGGYRHWLRTRHNSGLGGGGNALDFYVNSSNTAAGSSAPTVGTQHVLTLDNYAGPRVGIGTTAPFSMLANTNANIIAADGIGAFPNSLTWGTSQEGYAALIYNGGTGTQASGLAVKIDGSNAATTALDVSKGAQATAGTSLFAVRSSGLVGIGTRTPDSRLLVSADNSGGGGEDDVVLRAFGASAAPGIAVQRARGTAAAPAPLQTGDFIGVMGFGPRVTAGQNFTLSGMQSIYRGDGSSNLSDLSFFTSSTIRMTMDASGNTGLGTSTPKERLHIASGGADWYFHSGGAPFLGWNLYYDGSTGTIKYGKSGRPAAGIQQTLTGDLDISTYVTNPGVAESNVDGTGNLVAGSRLRIANNGNVGIGTTNPGAKLEVSGDVRIPAANDYTYAAAKTRSVMLGFADFQAENGTTGGTLFATTDEFYPTAASGTPVYRAALHLPQGAVITGITMTTFDGVAQNIVTELVSYTTTGPTASRSVLATLTSGSNYNSVTSPALNVVVDNENQTYTLRTTFGLSNNNALTLRGVKVTYTVTKAD</sequence>
<gene>
    <name evidence="2" type="ORF">GCM10023185_28510</name>
</gene>
<evidence type="ECO:0000313" key="3">
    <source>
        <dbReference type="Proteomes" id="UP001501153"/>
    </source>
</evidence>
<keyword evidence="3" id="KW-1185">Reference proteome</keyword>
<name>A0ABP8IL35_9BACT</name>
<dbReference type="Proteomes" id="UP001501153">
    <property type="component" value="Unassembled WGS sequence"/>
</dbReference>
<accession>A0ABP8IL35</accession>
<organism evidence="2 3">
    <name type="scientific">Hymenobacter saemangeumensis</name>
    <dbReference type="NCBI Taxonomy" id="1084522"/>
    <lineage>
        <taxon>Bacteria</taxon>
        <taxon>Pseudomonadati</taxon>
        <taxon>Bacteroidota</taxon>
        <taxon>Cytophagia</taxon>
        <taxon>Cytophagales</taxon>
        <taxon>Hymenobacteraceae</taxon>
        <taxon>Hymenobacter</taxon>
    </lineage>
</organism>
<dbReference type="EMBL" id="BAABGZ010000060">
    <property type="protein sequence ID" value="GAA4361443.1"/>
    <property type="molecule type" value="Genomic_DNA"/>
</dbReference>
<comment type="caution">
    <text evidence="2">The sequence shown here is derived from an EMBL/GenBank/DDBJ whole genome shotgun (WGS) entry which is preliminary data.</text>
</comment>
<feature type="chain" id="PRO_5047243639" evidence="1">
    <location>
        <begin position="25"/>
        <end position="922"/>
    </location>
</feature>
<evidence type="ECO:0000313" key="2">
    <source>
        <dbReference type="EMBL" id="GAA4361443.1"/>
    </source>
</evidence>
<proteinExistence type="predicted"/>
<keyword evidence="1" id="KW-0732">Signal</keyword>
<feature type="signal peptide" evidence="1">
    <location>
        <begin position="1"/>
        <end position="24"/>
    </location>
</feature>
<dbReference type="RefSeq" id="WP_345236756.1">
    <property type="nucleotide sequence ID" value="NZ_BAABGZ010000060.1"/>
</dbReference>